<organism evidence="3 4">
    <name type="scientific">Riccia sorocarpa</name>
    <dbReference type="NCBI Taxonomy" id="122646"/>
    <lineage>
        <taxon>Eukaryota</taxon>
        <taxon>Viridiplantae</taxon>
        <taxon>Streptophyta</taxon>
        <taxon>Embryophyta</taxon>
        <taxon>Marchantiophyta</taxon>
        <taxon>Marchantiopsida</taxon>
        <taxon>Marchantiidae</taxon>
        <taxon>Marchantiales</taxon>
        <taxon>Ricciaceae</taxon>
        <taxon>Riccia</taxon>
    </lineage>
</organism>
<sequence length="113" mass="12295">MAEVAVIDDGALEASLNNLHVVQLANSLLIISTDPAHNLSDAFRQKFTRSPSVVQSFSNLYAMEIDPTVETEELDQFEGMGGFVSELANAIPGIDETICMSLAEMLKLVHLPF</sequence>
<dbReference type="Gene3D" id="3.40.50.300">
    <property type="entry name" value="P-loop containing nucleotide triphosphate hydrolases"/>
    <property type="match status" value="1"/>
</dbReference>
<evidence type="ECO:0000256" key="1">
    <source>
        <dbReference type="ARBA" id="ARBA00011040"/>
    </source>
</evidence>
<protein>
    <recommendedName>
        <fullName evidence="2">ArsA/GET3 Anion-transporting ATPase-like domain-containing protein</fullName>
    </recommendedName>
</protein>
<dbReference type="AlphaFoldDB" id="A0ABD3GET3"/>
<dbReference type="InterPro" id="IPR025723">
    <property type="entry name" value="ArsA/GET3_ATPase-like"/>
</dbReference>
<keyword evidence="4" id="KW-1185">Reference proteome</keyword>
<gene>
    <name evidence="3" type="ORF">R1sor_020658</name>
</gene>
<accession>A0ABD3GET3</accession>
<comment type="similarity">
    <text evidence="1">Belongs to the arsA ATPase family.</text>
</comment>
<name>A0ABD3GET3_9MARC</name>
<evidence type="ECO:0000313" key="3">
    <source>
        <dbReference type="EMBL" id="KAL3677702.1"/>
    </source>
</evidence>
<comment type="caution">
    <text evidence="3">The sequence shown here is derived from an EMBL/GenBank/DDBJ whole genome shotgun (WGS) entry which is preliminary data.</text>
</comment>
<reference evidence="3 4" key="1">
    <citation type="submission" date="2024-09" db="EMBL/GenBank/DDBJ databases">
        <title>Chromosome-scale assembly of Riccia sorocarpa.</title>
        <authorList>
            <person name="Paukszto L."/>
        </authorList>
    </citation>
    <scope>NUCLEOTIDE SEQUENCE [LARGE SCALE GENOMIC DNA]</scope>
    <source>
        <strain evidence="3">LP-2024</strain>
        <tissue evidence="3">Aerial parts of the thallus</tissue>
    </source>
</reference>
<dbReference type="PANTHER" id="PTHR10803:SF3">
    <property type="entry name" value="ATPASE GET3"/>
    <property type="match status" value="1"/>
</dbReference>
<evidence type="ECO:0000313" key="4">
    <source>
        <dbReference type="Proteomes" id="UP001633002"/>
    </source>
</evidence>
<dbReference type="PANTHER" id="PTHR10803">
    <property type="entry name" value="ARSENICAL PUMP-DRIVING ATPASE ARSENITE-TRANSLOCATING ATPASE"/>
    <property type="match status" value="1"/>
</dbReference>
<dbReference type="Pfam" id="PF02374">
    <property type="entry name" value="ArsA_ATPase"/>
    <property type="match status" value="1"/>
</dbReference>
<dbReference type="EMBL" id="JBJQOH010000007">
    <property type="protein sequence ID" value="KAL3677702.1"/>
    <property type="molecule type" value="Genomic_DNA"/>
</dbReference>
<dbReference type="InterPro" id="IPR016300">
    <property type="entry name" value="ATPase_ArsA/GET3"/>
</dbReference>
<feature type="domain" description="ArsA/GET3 Anion-transporting ATPase-like" evidence="2">
    <location>
        <begin position="21"/>
        <end position="109"/>
    </location>
</feature>
<proteinExistence type="inferred from homology"/>
<dbReference type="Proteomes" id="UP001633002">
    <property type="component" value="Unassembled WGS sequence"/>
</dbReference>
<dbReference type="InterPro" id="IPR027417">
    <property type="entry name" value="P-loop_NTPase"/>
</dbReference>
<evidence type="ECO:0000259" key="2">
    <source>
        <dbReference type="Pfam" id="PF02374"/>
    </source>
</evidence>